<name>A0A7J7IVB0_BUGNE</name>
<organism evidence="1 2">
    <name type="scientific">Bugula neritina</name>
    <name type="common">Brown bryozoan</name>
    <name type="synonym">Sertularia neritina</name>
    <dbReference type="NCBI Taxonomy" id="10212"/>
    <lineage>
        <taxon>Eukaryota</taxon>
        <taxon>Metazoa</taxon>
        <taxon>Spiralia</taxon>
        <taxon>Lophotrochozoa</taxon>
        <taxon>Bryozoa</taxon>
        <taxon>Gymnolaemata</taxon>
        <taxon>Cheilostomatida</taxon>
        <taxon>Flustrina</taxon>
        <taxon>Buguloidea</taxon>
        <taxon>Bugulidae</taxon>
        <taxon>Bugula</taxon>
    </lineage>
</organism>
<evidence type="ECO:0000313" key="1">
    <source>
        <dbReference type="EMBL" id="KAF6017780.1"/>
    </source>
</evidence>
<dbReference type="Proteomes" id="UP000593567">
    <property type="component" value="Unassembled WGS sequence"/>
</dbReference>
<sequence length="116" mass="13287">MGIEGVVEPSYKYITCGKWFGAAASLTSLSRGWGGFGAHPSDADCSHGTDFVRPVEWRRRVVRKLIGDWLNDILGVGRQVARQYVTPVYVYSIRIHNIYSIHMQYILYIYIFEINI</sequence>
<comment type="caution">
    <text evidence="1">The sequence shown here is derived from an EMBL/GenBank/DDBJ whole genome shotgun (WGS) entry which is preliminary data.</text>
</comment>
<keyword evidence="2" id="KW-1185">Reference proteome</keyword>
<protein>
    <submittedName>
        <fullName evidence="1">Uncharacterized protein</fullName>
    </submittedName>
</protein>
<gene>
    <name evidence="1" type="ORF">EB796_023907</name>
</gene>
<reference evidence="1" key="1">
    <citation type="submission" date="2020-06" db="EMBL/GenBank/DDBJ databases">
        <title>Draft genome of Bugula neritina, a colonial animal packing powerful symbionts and potential medicines.</title>
        <authorList>
            <person name="Rayko M."/>
        </authorList>
    </citation>
    <scope>NUCLEOTIDE SEQUENCE [LARGE SCALE GENOMIC DNA]</scope>
    <source>
        <strain evidence="1">Kwan_BN1</strain>
    </source>
</reference>
<dbReference type="AlphaFoldDB" id="A0A7J7IVB0"/>
<proteinExistence type="predicted"/>
<accession>A0A7J7IVB0</accession>
<evidence type="ECO:0000313" key="2">
    <source>
        <dbReference type="Proteomes" id="UP000593567"/>
    </source>
</evidence>
<dbReference type="EMBL" id="VXIV02003361">
    <property type="protein sequence ID" value="KAF6017780.1"/>
    <property type="molecule type" value="Genomic_DNA"/>
</dbReference>